<accession>A0ABQ5T849</accession>
<dbReference type="CDD" id="cd00082">
    <property type="entry name" value="HisKA"/>
    <property type="match status" value="1"/>
</dbReference>
<dbReference type="EMBL" id="BSFD01000002">
    <property type="protein sequence ID" value="GLK48327.1"/>
    <property type="molecule type" value="Genomic_DNA"/>
</dbReference>
<dbReference type="PANTHER" id="PTHR45436:SF15">
    <property type="entry name" value="SENSOR HISTIDINE KINASE CUSS"/>
    <property type="match status" value="1"/>
</dbReference>
<dbReference type="Pfam" id="PF02518">
    <property type="entry name" value="HATPase_c"/>
    <property type="match status" value="1"/>
</dbReference>
<dbReference type="EC" id="2.7.13.3" evidence="3"/>
<feature type="domain" description="Histidine kinase" evidence="12">
    <location>
        <begin position="269"/>
        <end position="469"/>
    </location>
</feature>
<proteinExistence type="predicted"/>
<comment type="catalytic activity">
    <reaction evidence="1">
        <text>ATP + protein L-histidine = ADP + protein N-phospho-L-histidine.</text>
        <dbReference type="EC" id="2.7.13.3"/>
    </reaction>
</comment>
<dbReference type="SUPFAM" id="SSF55874">
    <property type="entry name" value="ATPase domain of HSP90 chaperone/DNA topoisomerase II/histidine kinase"/>
    <property type="match status" value="1"/>
</dbReference>
<keyword evidence="5" id="KW-0808">Transferase</keyword>
<evidence type="ECO:0000256" key="6">
    <source>
        <dbReference type="ARBA" id="ARBA00022692"/>
    </source>
</evidence>
<reference evidence="14" key="2">
    <citation type="submission" date="2023-01" db="EMBL/GenBank/DDBJ databases">
        <authorList>
            <person name="Sun Q."/>
            <person name="Evtushenko L."/>
        </authorList>
    </citation>
    <scope>NUCLEOTIDE SEQUENCE</scope>
    <source>
        <strain evidence="14">VKM B-1499</strain>
    </source>
</reference>
<sequence>MGLTIRSLYRSMFGQLAIITILFVGFGVYFFTLRPLLSVEPSGVADPLEITASSASEALGRFAFAEREQAGTGGDLEADPVLRDIKAHNPQFRYFVRVQGKEFRSGEGTPFFISLAFDRLQRQNLTAAYPGLCLNSTINDPGGPGRSFLAYADCGGQASYYEYAGIEYATASAATGSVRLYGKFIWSYGGIFLFTVAAAFVVFAVILLANVLRIRRVAALARDLDPDNLGELFPEKGLPLEVAPLVSALNQMILRVDEAQRRQRFFLSAAAHEMRTPLTVLRTRLEIMDDGRLKEKLISDVRRLTDLANQLLKLMTIGEAPAPLKATDLVTLTGRAVGEREVVARRRGLDLVFEREVTRYDLWADPSLVETAIGNVIDNALSFSAEGQRVVVRLDKDGWVRVRDQGPGIPSEQIKTLFEPFTRFSTGRAGYGLGLAIVKAVVDRHEGAVKIGEGLDGGAEVALRFDPDISSRP</sequence>
<evidence type="ECO:0000256" key="4">
    <source>
        <dbReference type="ARBA" id="ARBA00022553"/>
    </source>
</evidence>
<reference evidence="14" key="1">
    <citation type="journal article" date="2014" name="Int. J. Syst. Evol. Microbiol.">
        <title>Complete genome of a new Firmicutes species belonging to the dominant human colonic microbiota ('Ruminococcus bicirculans') reveals two chromosomes and a selective capacity to utilize plant glucans.</title>
        <authorList>
            <consortium name="NISC Comparative Sequencing Program"/>
            <person name="Wegmann U."/>
            <person name="Louis P."/>
            <person name="Goesmann A."/>
            <person name="Henrissat B."/>
            <person name="Duncan S.H."/>
            <person name="Flint H.J."/>
        </authorList>
    </citation>
    <scope>NUCLEOTIDE SEQUENCE</scope>
    <source>
        <strain evidence="14">VKM B-1499</strain>
    </source>
</reference>
<evidence type="ECO:0000256" key="8">
    <source>
        <dbReference type="ARBA" id="ARBA00022989"/>
    </source>
</evidence>
<evidence type="ECO:0000256" key="3">
    <source>
        <dbReference type="ARBA" id="ARBA00012438"/>
    </source>
</evidence>
<dbReference type="PROSITE" id="PS50109">
    <property type="entry name" value="HIS_KIN"/>
    <property type="match status" value="1"/>
</dbReference>
<keyword evidence="6 11" id="KW-0812">Transmembrane</keyword>
<dbReference type="SUPFAM" id="SSF47384">
    <property type="entry name" value="Homodimeric domain of signal transducing histidine kinase"/>
    <property type="match status" value="1"/>
</dbReference>
<comment type="subcellular location">
    <subcellularLocation>
        <location evidence="2">Membrane</location>
        <topology evidence="2">Multi-pass membrane protein</topology>
    </subcellularLocation>
</comment>
<dbReference type="InterPro" id="IPR003661">
    <property type="entry name" value="HisK_dim/P_dom"/>
</dbReference>
<gene>
    <name evidence="14" type="ORF">GCM10017620_13000</name>
</gene>
<dbReference type="PANTHER" id="PTHR45436">
    <property type="entry name" value="SENSOR HISTIDINE KINASE YKOH"/>
    <property type="match status" value="1"/>
</dbReference>
<dbReference type="SMART" id="SM00387">
    <property type="entry name" value="HATPase_c"/>
    <property type="match status" value="1"/>
</dbReference>
<feature type="transmembrane region" description="Helical" evidence="11">
    <location>
        <begin position="12"/>
        <end position="32"/>
    </location>
</feature>
<dbReference type="InterPro" id="IPR003660">
    <property type="entry name" value="HAMP_dom"/>
</dbReference>
<evidence type="ECO:0000256" key="2">
    <source>
        <dbReference type="ARBA" id="ARBA00004141"/>
    </source>
</evidence>
<dbReference type="InterPro" id="IPR003594">
    <property type="entry name" value="HATPase_dom"/>
</dbReference>
<dbReference type="Pfam" id="PF00512">
    <property type="entry name" value="HisKA"/>
    <property type="match status" value="1"/>
</dbReference>
<evidence type="ECO:0000313" key="14">
    <source>
        <dbReference type="EMBL" id="GLK48327.1"/>
    </source>
</evidence>
<protein>
    <recommendedName>
        <fullName evidence="3">histidine kinase</fullName>
        <ecNumber evidence="3">2.7.13.3</ecNumber>
    </recommendedName>
</protein>
<dbReference type="PRINTS" id="PR00344">
    <property type="entry name" value="BCTRLSENSOR"/>
</dbReference>
<organism evidence="14 15">
    <name type="scientific">Brevundimonas intermedia</name>
    <dbReference type="NCBI Taxonomy" id="74315"/>
    <lineage>
        <taxon>Bacteria</taxon>
        <taxon>Pseudomonadati</taxon>
        <taxon>Pseudomonadota</taxon>
        <taxon>Alphaproteobacteria</taxon>
        <taxon>Caulobacterales</taxon>
        <taxon>Caulobacteraceae</taxon>
        <taxon>Brevundimonas</taxon>
    </lineage>
</organism>
<keyword evidence="15" id="KW-1185">Reference proteome</keyword>
<dbReference type="InterPro" id="IPR050428">
    <property type="entry name" value="TCS_sensor_his_kinase"/>
</dbReference>
<feature type="domain" description="HAMP" evidence="13">
    <location>
        <begin position="213"/>
        <end position="261"/>
    </location>
</feature>
<comment type="caution">
    <text evidence="14">The sequence shown here is derived from an EMBL/GenBank/DDBJ whole genome shotgun (WGS) entry which is preliminary data.</text>
</comment>
<dbReference type="Gene3D" id="1.10.287.130">
    <property type="match status" value="1"/>
</dbReference>
<dbReference type="InterPro" id="IPR036890">
    <property type="entry name" value="HATPase_C_sf"/>
</dbReference>
<evidence type="ECO:0000256" key="9">
    <source>
        <dbReference type="ARBA" id="ARBA00023012"/>
    </source>
</evidence>
<dbReference type="Gene3D" id="3.30.565.10">
    <property type="entry name" value="Histidine kinase-like ATPase, C-terminal domain"/>
    <property type="match status" value="1"/>
</dbReference>
<evidence type="ECO:0000256" key="7">
    <source>
        <dbReference type="ARBA" id="ARBA00022777"/>
    </source>
</evidence>
<dbReference type="Proteomes" id="UP001143509">
    <property type="component" value="Unassembled WGS sequence"/>
</dbReference>
<evidence type="ECO:0000256" key="10">
    <source>
        <dbReference type="ARBA" id="ARBA00023136"/>
    </source>
</evidence>
<evidence type="ECO:0000256" key="1">
    <source>
        <dbReference type="ARBA" id="ARBA00000085"/>
    </source>
</evidence>
<evidence type="ECO:0000259" key="12">
    <source>
        <dbReference type="PROSITE" id="PS50109"/>
    </source>
</evidence>
<feature type="transmembrane region" description="Helical" evidence="11">
    <location>
        <begin position="185"/>
        <end position="212"/>
    </location>
</feature>
<evidence type="ECO:0000313" key="15">
    <source>
        <dbReference type="Proteomes" id="UP001143509"/>
    </source>
</evidence>
<evidence type="ECO:0000259" key="13">
    <source>
        <dbReference type="PROSITE" id="PS50885"/>
    </source>
</evidence>
<dbReference type="InterPro" id="IPR005467">
    <property type="entry name" value="His_kinase_dom"/>
</dbReference>
<keyword evidence="4" id="KW-0597">Phosphoprotein</keyword>
<keyword evidence="10 11" id="KW-0472">Membrane</keyword>
<dbReference type="SMART" id="SM00388">
    <property type="entry name" value="HisKA"/>
    <property type="match status" value="1"/>
</dbReference>
<dbReference type="PROSITE" id="PS50885">
    <property type="entry name" value="HAMP"/>
    <property type="match status" value="1"/>
</dbReference>
<evidence type="ECO:0000256" key="5">
    <source>
        <dbReference type="ARBA" id="ARBA00022679"/>
    </source>
</evidence>
<keyword evidence="9" id="KW-0902">Two-component regulatory system</keyword>
<dbReference type="InterPro" id="IPR004358">
    <property type="entry name" value="Sig_transdc_His_kin-like_C"/>
</dbReference>
<evidence type="ECO:0000256" key="11">
    <source>
        <dbReference type="SAM" id="Phobius"/>
    </source>
</evidence>
<keyword evidence="7" id="KW-0418">Kinase</keyword>
<keyword evidence="8 11" id="KW-1133">Transmembrane helix</keyword>
<name>A0ABQ5T849_9CAUL</name>
<dbReference type="InterPro" id="IPR036097">
    <property type="entry name" value="HisK_dim/P_sf"/>
</dbReference>